<comment type="caution">
    <text evidence="3">The sequence shown here is derived from an EMBL/GenBank/DDBJ whole genome shotgun (WGS) entry which is preliminary data.</text>
</comment>
<dbReference type="InterPro" id="IPR036165">
    <property type="entry name" value="YefM-like_sf"/>
</dbReference>
<keyword evidence="4" id="KW-1185">Reference proteome</keyword>
<evidence type="ECO:0000256" key="1">
    <source>
        <dbReference type="ARBA" id="ARBA00009981"/>
    </source>
</evidence>
<dbReference type="RefSeq" id="WP_136012909.1">
    <property type="nucleotide sequence ID" value="NZ_SRYE01000004.1"/>
</dbReference>
<evidence type="ECO:0000313" key="4">
    <source>
        <dbReference type="Proteomes" id="UP000310263"/>
    </source>
</evidence>
<protein>
    <recommendedName>
        <fullName evidence="2">Antitoxin</fullName>
    </recommendedName>
</protein>
<evidence type="ECO:0000256" key="2">
    <source>
        <dbReference type="RuleBase" id="RU362080"/>
    </source>
</evidence>
<evidence type="ECO:0000313" key="3">
    <source>
        <dbReference type="EMBL" id="TGY61777.1"/>
    </source>
</evidence>
<dbReference type="OrthoDB" id="9802003at2"/>
<sequence>MECVSYSGFRRNLREYLDKTRDDACEILVTSQDPTSNVVVMNASEYDSLMETLRIYENPELHQKILKGVASAASGDVFIHDLIDDMDISNVCE</sequence>
<dbReference type="Gene3D" id="3.40.1620.10">
    <property type="entry name" value="YefM-like domain"/>
    <property type="match status" value="1"/>
</dbReference>
<gene>
    <name evidence="3" type="ORF">E5334_07160</name>
</gene>
<dbReference type="InterPro" id="IPR051405">
    <property type="entry name" value="phD/YefM_antitoxin"/>
</dbReference>
<proteinExistence type="inferred from homology"/>
<dbReference type="NCBIfam" id="TIGR01552">
    <property type="entry name" value="phd_fam"/>
    <property type="match status" value="1"/>
</dbReference>
<dbReference type="PANTHER" id="PTHR33713">
    <property type="entry name" value="ANTITOXIN YAFN-RELATED"/>
    <property type="match status" value="1"/>
</dbReference>
<dbReference type="EMBL" id="SRYE01000004">
    <property type="protein sequence ID" value="TGY61777.1"/>
    <property type="molecule type" value="Genomic_DNA"/>
</dbReference>
<comment type="function">
    <text evidence="2">Antitoxin component of a type II toxin-antitoxin (TA) system.</text>
</comment>
<organism evidence="3 4">
    <name type="scientific">Muricaecibacterium torontonense</name>
    <dbReference type="NCBI Taxonomy" id="3032871"/>
    <lineage>
        <taxon>Bacteria</taxon>
        <taxon>Bacillati</taxon>
        <taxon>Actinomycetota</taxon>
        <taxon>Coriobacteriia</taxon>
        <taxon>Coriobacteriales</taxon>
        <taxon>Atopobiaceae</taxon>
        <taxon>Muricaecibacterium</taxon>
    </lineage>
</organism>
<dbReference type="PANTHER" id="PTHR33713:SF6">
    <property type="entry name" value="ANTITOXIN YEFM"/>
    <property type="match status" value="1"/>
</dbReference>
<reference evidence="3 4" key="1">
    <citation type="submission" date="2019-04" db="EMBL/GenBank/DDBJ databases">
        <title>Microbes associate with the intestines of laboratory mice.</title>
        <authorList>
            <person name="Navarre W."/>
            <person name="Wong E."/>
            <person name="Huang K."/>
            <person name="Tropini C."/>
            <person name="Ng K."/>
            <person name="Yu B."/>
        </authorList>
    </citation>
    <scope>NUCLEOTIDE SEQUENCE [LARGE SCALE GENOMIC DNA]</scope>
    <source>
        <strain evidence="3 4">NM07_P-09</strain>
    </source>
</reference>
<name>A0A4S2F0B2_9ACTN</name>
<dbReference type="AlphaFoldDB" id="A0A4S2F0B2"/>
<accession>A0A4S2F0B2</accession>
<comment type="similarity">
    <text evidence="1 2">Belongs to the phD/YefM antitoxin family.</text>
</comment>
<dbReference type="InterPro" id="IPR006442">
    <property type="entry name" value="Antitoxin_Phd/YefM"/>
</dbReference>
<dbReference type="SUPFAM" id="SSF143120">
    <property type="entry name" value="YefM-like"/>
    <property type="match status" value="1"/>
</dbReference>
<dbReference type="Pfam" id="PF02604">
    <property type="entry name" value="PhdYeFM_antitox"/>
    <property type="match status" value="1"/>
</dbReference>
<dbReference type="Proteomes" id="UP000310263">
    <property type="component" value="Unassembled WGS sequence"/>
</dbReference>